<dbReference type="Gene3D" id="3.30.70.1430">
    <property type="entry name" value="Multidrug efflux transporter AcrB pore domain"/>
    <property type="match status" value="2"/>
</dbReference>
<dbReference type="SUPFAM" id="SSF82714">
    <property type="entry name" value="Multidrug efflux transporter AcrB TolC docking domain, DN and DC subdomains"/>
    <property type="match status" value="2"/>
</dbReference>
<keyword evidence="1" id="KW-0472">Membrane</keyword>
<feature type="transmembrane region" description="Helical" evidence="1">
    <location>
        <begin position="949"/>
        <end position="970"/>
    </location>
</feature>
<dbReference type="PRINTS" id="PR00702">
    <property type="entry name" value="ACRIFLAVINRP"/>
</dbReference>
<feature type="transmembrane region" description="Helical" evidence="1">
    <location>
        <begin position="364"/>
        <end position="384"/>
    </location>
</feature>
<protein>
    <submittedName>
        <fullName evidence="2">Efflux RND transporter permease subunit</fullName>
    </submittedName>
</protein>
<sequence length="1035" mass="111331">MNDVRQLKISAWAIRNPLPVTVLFIGLLIWGVFAYLMLPIKNFPNVEFPAVSVTVTQPGAAPSEMENQITRPVENAVASLPNIEAIASTVSQGVSTTMVQFELGHDLQQATEDVRSRVEQARTEMPSGIEPPLVQRIEFDDQPIITYAVLADGMSTAELSWFIDNTLARELQSVQGVSQVRRVGGVETEINVIMDPVRMAALGVTAAQVNQALSQVSVDASGGRAQVGGREQTVRVLGAAVTVDQIRELTLPAPGGRIVRLSDVAEVGNGESEPRSLARLDNRPVVGFQITKTKEASDVKVEDRVEAKLEELEETYPNVRMEKIISFVDDTRVEFSATEHTLMEGMLLAALVVWLFLRDWRATLITAIAMPVSLIPTFAVMHLVGFSLNVVTLLALTLVIGILVDDAIVEIENIEKRIHRGLRPYQAAIEGADAIGLAVVATTFTIVVVFTPVSFMPGIPGQFFKEFGLTVSVAVLFSLVVARLLTPLLAAYFLKPKPASPRRELPGFYRNLLEWALDHRVVASLAGLLIFVASVALVAIIPKGLQPEGNPNFYNLDIEGPPGASLADMERTVRVLTDKLKERPETAAVFASVGGSSFNPFGGGGGGGVNTGTVTVVLKRERDLKVPEIRGQLLPLQRAVPDARVTYAGQGFGGSTVQMILTTETGEGLEEAALQLQREMATLDLVRDPRLDTPPSGPEIIITPRVEDAARLGVNAQDIAQAARIATVGDIDANVAKLTQGERRIPIRVRLPQDARADLSVIRNLRVPTAGGGTTTLDAVADIEFRAGPGQIDRFDRKRQITVQADLAPGVQLGEATTAVRQLPIMKNLPPGVAPASAGDQEAMAQLFGGFVIAIFSGIGLVYAVMVLLFGSFFKPITIISALPLAVGGAFLGLLIMGQSLNMPALIGFLMLMGLAAKNSILLVEYAIEQERAGMPQREALLEACRERARPIIMTTMAMAAGMLPTALAIGQGAEFRQPMAVAVIGGLITSTLLSLVMVPVVYEFIDDFEEWLRPKFARLITPRDAPEGEAPPAH</sequence>
<feature type="transmembrane region" description="Helical" evidence="1">
    <location>
        <begin position="432"/>
        <end position="455"/>
    </location>
</feature>
<feature type="transmembrane region" description="Helical" evidence="1">
    <location>
        <begin position="847"/>
        <end position="870"/>
    </location>
</feature>
<feature type="transmembrane region" description="Helical" evidence="1">
    <location>
        <begin position="903"/>
        <end position="928"/>
    </location>
</feature>
<dbReference type="SUPFAM" id="SSF82693">
    <property type="entry name" value="Multidrug efflux transporter AcrB pore domain, PN1, PN2, PC1 and PC2 subdomains"/>
    <property type="match status" value="3"/>
</dbReference>
<feature type="transmembrane region" description="Helical" evidence="1">
    <location>
        <begin position="877"/>
        <end position="897"/>
    </location>
</feature>
<evidence type="ECO:0000256" key="1">
    <source>
        <dbReference type="SAM" id="Phobius"/>
    </source>
</evidence>
<dbReference type="Gene3D" id="3.30.2090.10">
    <property type="entry name" value="Multidrug efflux transporter AcrB TolC docking domain, DN and DC subdomains"/>
    <property type="match status" value="2"/>
</dbReference>
<feature type="transmembrane region" description="Helical" evidence="1">
    <location>
        <begin position="521"/>
        <end position="541"/>
    </location>
</feature>
<proteinExistence type="predicted"/>
<dbReference type="Gene3D" id="3.30.70.1320">
    <property type="entry name" value="Multidrug efflux transporter AcrB pore domain like"/>
    <property type="match status" value="1"/>
</dbReference>
<feature type="transmembrane region" description="Helical" evidence="1">
    <location>
        <begin position="390"/>
        <end position="411"/>
    </location>
</feature>
<dbReference type="Proteomes" id="UP001597237">
    <property type="component" value="Unassembled WGS sequence"/>
</dbReference>
<accession>A0ABW4MYK7</accession>
<dbReference type="EMBL" id="JBHUEY010000001">
    <property type="protein sequence ID" value="MFD1782809.1"/>
    <property type="molecule type" value="Genomic_DNA"/>
</dbReference>
<dbReference type="RefSeq" id="WP_377282660.1">
    <property type="nucleotide sequence ID" value="NZ_JBHRSI010000007.1"/>
</dbReference>
<evidence type="ECO:0000313" key="3">
    <source>
        <dbReference type="Proteomes" id="UP001597237"/>
    </source>
</evidence>
<comment type="caution">
    <text evidence="2">The sequence shown here is derived from an EMBL/GenBank/DDBJ whole genome shotgun (WGS) entry which is preliminary data.</text>
</comment>
<dbReference type="PANTHER" id="PTHR32063:SF77">
    <property type="entry name" value="ACR FAMILY TRANSPORT PROTEIN"/>
    <property type="match status" value="1"/>
</dbReference>
<dbReference type="Gene3D" id="3.30.70.1440">
    <property type="entry name" value="Multidrug efflux transporter AcrB pore domain"/>
    <property type="match status" value="1"/>
</dbReference>
<dbReference type="Pfam" id="PF00873">
    <property type="entry name" value="ACR_tran"/>
    <property type="match status" value="1"/>
</dbReference>
<dbReference type="PANTHER" id="PTHR32063">
    <property type="match status" value="1"/>
</dbReference>
<gene>
    <name evidence="2" type="ORF">ACFSC0_05345</name>
</gene>
<dbReference type="InterPro" id="IPR001036">
    <property type="entry name" value="Acrflvin-R"/>
</dbReference>
<keyword evidence="3" id="KW-1185">Reference proteome</keyword>
<feature type="transmembrane region" description="Helical" evidence="1">
    <location>
        <begin position="467"/>
        <end position="494"/>
    </location>
</feature>
<keyword evidence="1" id="KW-0812">Transmembrane</keyword>
<feature type="transmembrane region" description="Helical" evidence="1">
    <location>
        <begin position="20"/>
        <end position="38"/>
    </location>
</feature>
<feature type="transmembrane region" description="Helical" evidence="1">
    <location>
        <begin position="982"/>
        <end position="1006"/>
    </location>
</feature>
<organism evidence="2 3">
    <name type="scientific">Phenylobacterium terrae</name>
    <dbReference type="NCBI Taxonomy" id="2665495"/>
    <lineage>
        <taxon>Bacteria</taxon>
        <taxon>Pseudomonadati</taxon>
        <taxon>Pseudomonadota</taxon>
        <taxon>Alphaproteobacteria</taxon>
        <taxon>Caulobacterales</taxon>
        <taxon>Caulobacteraceae</taxon>
        <taxon>Phenylobacterium</taxon>
    </lineage>
</organism>
<keyword evidence="1" id="KW-1133">Transmembrane helix</keyword>
<feature type="transmembrane region" description="Helical" evidence="1">
    <location>
        <begin position="340"/>
        <end position="357"/>
    </location>
</feature>
<dbReference type="SUPFAM" id="SSF82866">
    <property type="entry name" value="Multidrug efflux transporter AcrB transmembrane domain"/>
    <property type="match status" value="2"/>
</dbReference>
<evidence type="ECO:0000313" key="2">
    <source>
        <dbReference type="EMBL" id="MFD1782809.1"/>
    </source>
</evidence>
<name>A0ABW4MYK7_9CAUL</name>
<reference evidence="3" key="1">
    <citation type="journal article" date="2019" name="Int. J. Syst. Evol. Microbiol.">
        <title>The Global Catalogue of Microorganisms (GCM) 10K type strain sequencing project: providing services to taxonomists for standard genome sequencing and annotation.</title>
        <authorList>
            <consortium name="The Broad Institute Genomics Platform"/>
            <consortium name="The Broad Institute Genome Sequencing Center for Infectious Disease"/>
            <person name="Wu L."/>
            <person name="Ma J."/>
        </authorList>
    </citation>
    <scope>NUCLEOTIDE SEQUENCE [LARGE SCALE GENOMIC DNA]</scope>
    <source>
        <strain evidence="3">DFY28</strain>
    </source>
</reference>
<dbReference type="InterPro" id="IPR027463">
    <property type="entry name" value="AcrB_DN_DC_subdom"/>
</dbReference>
<dbReference type="Gene3D" id="1.20.1640.10">
    <property type="entry name" value="Multidrug efflux transporter AcrB transmembrane domain"/>
    <property type="match status" value="2"/>
</dbReference>